<dbReference type="AlphaFoldDB" id="A0A848KR69"/>
<dbReference type="InterPro" id="IPR052376">
    <property type="entry name" value="Oxidative_Scav/Glycosyltrans"/>
</dbReference>
<feature type="coiled-coil region" evidence="1">
    <location>
        <begin position="96"/>
        <end position="123"/>
    </location>
</feature>
<dbReference type="Pfam" id="PF24481">
    <property type="entry name" value="CT398_CC"/>
    <property type="match status" value="1"/>
</dbReference>
<name>A0A848KR69_9ACTN</name>
<organism evidence="4 5">
    <name type="scientific">Gordonia asplenii</name>
    <dbReference type="NCBI Taxonomy" id="2725283"/>
    <lineage>
        <taxon>Bacteria</taxon>
        <taxon>Bacillati</taxon>
        <taxon>Actinomycetota</taxon>
        <taxon>Actinomycetes</taxon>
        <taxon>Mycobacteriales</taxon>
        <taxon>Gordoniaceae</taxon>
        <taxon>Gordonia</taxon>
    </lineage>
</organism>
<comment type="caution">
    <text evidence="4">The sequence shown here is derived from an EMBL/GenBank/DDBJ whole genome shotgun (WGS) entry which is preliminary data.</text>
</comment>
<dbReference type="Gene3D" id="1.10.287.1490">
    <property type="match status" value="1"/>
</dbReference>
<dbReference type="InterPro" id="IPR056003">
    <property type="entry name" value="CT398_CC_hairpin"/>
</dbReference>
<proteinExistence type="predicted"/>
<evidence type="ECO:0000256" key="1">
    <source>
        <dbReference type="SAM" id="Coils"/>
    </source>
</evidence>
<dbReference type="InterPro" id="IPR003743">
    <property type="entry name" value="Zf-RING_7"/>
</dbReference>
<sequence length="247" mass="27264">MKVEASRQRILLEVADVDAQIARLKRERSSLPEDAEISELTTRIDGARDDLVRAQIAAEDIDREYRRVDSEVNGMSAREKKDAAQLDGGGLPPKQLAELQHELAGLRRRRSVLEDDLLALMERQEATTAEQQRASATVAQLESDRADIETRRDAALVKVDEKLSDAVDKRDAITAEAPTELLAIYDRQRASGRVGAGLLRQQRCGACRMELDRGTLSSIAMAASDEVLRCEECGALLIRTSESGLPK</sequence>
<feature type="coiled-coil region" evidence="1">
    <location>
        <begin position="7"/>
        <end position="64"/>
    </location>
</feature>
<evidence type="ECO:0000259" key="2">
    <source>
        <dbReference type="Pfam" id="PF02591"/>
    </source>
</evidence>
<dbReference type="Pfam" id="PF02591">
    <property type="entry name" value="Zn_ribbon_9"/>
    <property type="match status" value="1"/>
</dbReference>
<keyword evidence="1" id="KW-0175">Coiled coil</keyword>
<feature type="domain" description="CT398-like coiled coil hairpin" evidence="3">
    <location>
        <begin position="14"/>
        <end position="192"/>
    </location>
</feature>
<accession>A0A848KR69</accession>
<reference evidence="4 5" key="1">
    <citation type="submission" date="2020-04" db="EMBL/GenBank/DDBJ databases">
        <title>Gordonia sp. nov. TBRC 11910.</title>
        <authorList>
            <person name="Suriyachadkun C."/>
        </authorList>
    </citation>
    <scope>NUCLEOTIDE SEQUENCE [LARGE SCALE GENOMIC DNA]</scope>
    <source>
        <strain evidence="4 5">TBRC 11910</strain>
    </source>
</reference>
<feature type="domain" description="C4-type zinc ribbon" evidence="2">
    <location>
        <begin position="203"/>
        <end position="237"/>
    </location>
</feature>
<evidence type="ECO:0000259" key="3">
    <source>
        <dbReference type="Pfam" id="PF24481"/>
    </source>
</evidence>
<evidence type="ECO:0008006" key="6">
    <source>
        <dbReference type="Google" id="ProtNLM"/>
    </source>
</evidence>
<gene>
    <name evidence="4" type="ORF">HH308_08195</name>
</gene>
<dbReference type="PANTHER" id="PTHR39082:SF1">
    <property type="entry name" value="SCAVENGER RECEPTOR CLASS A MEMBER 3"/>
    <property type="match status" value="1"/>
</dbReference>
<dbReference type="RefSeq" id="WP_170193711.1">
    <property type="nucleotide sequence ID" value="NZ_JABBNB010000007.1"/>
</dbReference>
<keyword evidence="5" id="KW-1185">Reference proteome</keyword>
<evidence type="ECO:0000313" key="5">
    <source>
        <dbReference type="Proteomes" id="UP000550729"/>
    </source>
</evidence>
<dbReference type="Proteomes" id="UP000550729">
    <property type="component" value="Unassembled WGS sequence"/>
</dbReference>
<dbReference type="EMBL" id="JABBNB010000007">
    <property type="protein sequence ID" value="NMO01196.1"/>
    <property type="molecule type" value="Genomic_DNA"/>
</dbReference>
<dbReference type="PANTHER" id="PTHR39082">
    <property type="entry name" value="PHOSPHOLIPASE C-BETA-2-RELATED"/>
    <property type="match status" value="1"/>
</dbReference>
<evidence type="ECO:0000313" key="4">
    <source>
        <dbReference type="EMBL" id="NMO01196.1"/>
    </source>
</evidence>
<protein>
    <recommendedName>
        <fullName evidence="6">C4-type zinc ribbon domain-containing protein</fullName>
    </recommendedName>
</protein>